<dbReference type="AlphaFoldDB" id="A0A0E9LWH9"/>
<accession>A0A0E9LWH9</accession>
<dbReference type="EMBL" id="BAZW01000011">
    <property type="protein sequence ID" value="GAO29663.1"/>
    <property type="molecule type" value="Genomic_DNA"/>
</dbReference>
<reference evidence="1 2" key="1">
    <citation type="journal article" date="2015" name="Microbes Environ.">
        <title>Distribution and evolution of nitrogen fixation genes in the phylum bacteroidetes.</title>
        <authorList>
            <person name="Inoue J."/>
            <person name="Oshima K."/>
            <person name="Suda W."/>
            <person name="Sakamoto M."/>
            <person name="Iino T."/>
            <person name="Noda S."/>
            <person name="Hongoh Y."/>
            <person name="Hattori M."/>
            <person name="Ohkuma M."/>
        </authorList>
    </citation>
    <scope>NUCLEOTIDE SEQUENCE [LARGE SCALE GENOMIC DNA]</scope>
    <source>
        <strain evidence="1">JCM 15548</strain>
    </source>
</reference>
<comment type="caution">
    <text evidence="1">The sequence shown here is derived from an EMBL/GenBank/DDBJ whole genome shotgun (WGS) entry which is preliminary data.</text>
</comment>
<dbReference type="STRING" id="1236989.JCM15548_11875"/>
<keyword evidence="2" id="KW-1185">Reference proteome</keyword>
<evidence type="ECO:0000313" key="2">
    <source>
        <dbReference type="Proteomes" id="UP000032900"/>
    </source>
</evidence>
<evidence type="ECO:0008006" key="3">
    <source>
        <dbReference type="Google" id="ProtNLM"/>
    </source>
</evidence>
<dbReference type="Proteomes" id="UP000032900">
    <property type="component" value="Unassembled WGS sequence"/>
</dbReference>
<protein>
    <recommendedName>
        <fullName evidence="3">Tetratricopeptide repeat protein</fullName>
    </recommendedName>
</protein>
<name>A0A0E9LWH9_9BACT</name>
<proteinExistence type="predicted"/>
<organism evidence="1 2">
    <name type="scientific">Geofilum rubicundum JCM 15548</name>
    <dbReference type="NCBI Taxonomy" id="1236989"/>
    <lineage>
        <taxon>Bacteria</taxon>
        <taxon>Pseudomonadati</taxon>
        <taxon>Bacteroidota</taxon>
        <taxon>Bacteroidia</taxon>
        <taxon>Marinilabiliales</taxon>
        <taxon>Marinilabiliaceae</taxon>
        <taxon>Geofilum</taxon>
    </lineage>
</organism>
<sequence>MMYDFMKDKGKAEQYLKNEIEVIDNLNSRSALLRFYLDNNQGEKALSYAMEILKDYPDAEQVRQVVEQLKVAN</sequence>
<gene>
    <name evidence="1" type="ORF">JCM15548_11875</name>
</gene>
<evidence type="ECO:0000313" key="1">
    <source>
        <dbReference type="EMBL" id="GAO29663.1"/>
    </source>
</evidence>